<accession>A0A7K4L9X2</accession>
<dbReference type="Pfam" id="PF13895">
    <property type="entry name" value="Ig_2"/>
    <property type="match status" value="2"/>
</dbReference>
<dbReference type="SMART" id="SM00408">
    <property type="entry name" value="IGc2"/>
    <property type="match status" value="5"/>
</dbReference>
<keyword evidence="3" id="KW-1185">Reference proteome</keyword>
<proteinExistence type="predicted"/>
<dbReference type="InterPro" id="IPR007110">
    <property type="entry name" value="Ig-like_dom"/>
</dbReference>
<feature type="domain" description="Ig-like" evidence="1">
    <location>
        <begin position="369"/>
        <end position="442"/>
    </location>
</feature>
<organism evidence="2 3">
    <name type="scientific">Crypturellus undulatus</name>
    <dbReference type="NCBI Taxonomy" id="48396"/>
    <lineage>
        <taxon>Eukaryota</taxon>
        <taxon>Metazoa</taxon>
        <taxon>Chordata</taxon>
        <taxon>Craniata</taxon>
        <taxon>Vertebrata</taxon>
        <taxon>Euteleostomi</taxon>
        <taxon>Archelosauria</taxon>
        <taxon>Archosauria</taxon>
        <taxon>Dinosauria</taxon>
        <taxon>Saurischia</taxon>
        <taxon>Theropoda</taxon>
        <taxon>Coelurosauria</taxon>
        <taxon>Aves</taxon>
        <taxon>Palaeognathae</taxon>
        <taxon>Tinamiformes</taxon>
        <taxon>Tinamidae</taxon>
        <taxon>Crypturellus</taxon>
    </lineage>
</organism>
<dbReference type="SUPFAM" id="SSF48726">
    <property type="entry name" value="Immunoglobulin"/>
    <property type="match status" value="5"/>
</dbReference>
<dbReference type="EMBL" id="VWPW01006755">
    <property type="protein sequence ID" value="NWJ01092.1"/>
    <property type="molecule type" value="Genomic_DNA"/>
</dbReference>
<feature type="domain" description="Ig-like" evidence="1">
    <location>
        <begin position="452"/>
        <end position="544"/>
    </location>
</feature>
<dbReference type="GO" id="GO:0005886">
    <property type="term" value="C:plasma membrane"/>
    <property type="evidence" value="ECO:0007669"/>
    <property type="project" value="TreeGrafter"/>
</dbReference>
<dbReference type="InterPro" id="IPR003598">
    <property type="entry name" value="Ig_sub2"/>
</dbReference>
<dbReference type="GO" id="GO:0005769">
    <property type="term" value="C:early endosome"/>
    <property type="evidence" value="ECO:0007669"/>
    <property type="project" value="TreeGrafter"/>
</dbReference>
<dbReference type="GO" id="GO:0075512">
    <property type="term" value="P:clathrin-dependent endocytosis of virus by host cell"/>
    <property type="evidence" value="ECO:0007669"/>
    <property type="project" value="TreeGrafter"/>
</dbReference>
<feature type="non-terminal residue" evidence="2">
    <location>
        <position position="545"/>
    </location>
</feature>
<dbReference type="PROSITE" id="PS50835">
    <property type="entry name" value="IG_LIKE"/>
    <property type="match status" value="5"/>
</dbReference>
<dbReference type="InterPro" id="IPR036179">
    <property type="entry name" value="Ig-like_dom_sf"/>
</dbReference>
<evidence type="ECO:0000259" key="1">
    <source>
        <dbReference type="PROSITE" id="PS50835"/>
    </source>
</evidence>
<protein>
    <submittedName>
        <fullName evidence="2">SN protein</fullName>
    </submittedName>
</protein>
<dbReference type="PANTHER" id="PTHR47243">
    <property type="entry name" value="SIALOADHESIN"/>
    <property type="match status" value="1"/>
</dbReference>
<feature type="non-terminal residue" evidence="2">
    <location>
        <position position="1"/>
    </location>
</feature>
<comment type="caution">
    <text evidence="2">The sequence shown here is derived from an EMBL/GenBank/DDBJ whole genome shotgun (WGS) entry which is preliminary data.</text>
</comment>
<dbReference type="GO" id="GO:0005770">
    <property type="term" value="C:late endosome"/>
    <property type="evidence" value="ECO:0007669"/>
    <property type="project" value="TreeGrafter"/>
</dbReference>
<dbReference type="Proteomes" id="UP000534426">
    <property type="component" value="Unassembled WGS sequence"/>
</dbReference>
<evidence type="ECO:0000313" key="2">
    <source>
        <dbReference type="EMBL" id="NWJ01092.1"/>
    </source>
</evidence>
<name>A0A7K4L9X2_9AVES</name>
<dbReference type="InterPro" id="IPR013783">
    <property type="entry name" value="Ig-like_fold"/>
</dbReference>
<dbReference type="Pfam" id="PF13927">
    <property type="entry name" value="Ig_3"/>
    <property type="match status" value="1"/>
</dbReference>
<sequence>PSIAASEEVSEGAVATFNCSSPYACPFGGAGLRWGGYDARRSAVATVLRLDPAGTLLQQRLTSTFSWRDHGKRLLCELSLGPRSATAELVLRVRHAPQGVVASVQPSARNTRVGDAVSFACAVNSSYPPVTAYRWYKDGAAVGSEPVLTLRHIQREDYGQYHCEAENAVGSGAAPALTLFVFSAEVSVRPAAEVREGTVTTLSCDVPGGESQELNYTWYKNGAWLQEGPAHTLLFRDVAAADAGYYSCKVQNDLGSVASPAVSLSVNYAPRAPSIALFQEAPGGRLAIVHCTVDSHPPAALSLYRDGALVASSGSHEAPGRRLRVVTARNSLRLEMLALAPADGGEYRCAAHNALGNATAAKFFAAHTARVLIQPAAEVREGDAVTLTCKAARPAAPYAWYRNGRQLPQSSAAVLLFPSVRAADASTYRCETHGGDTSAAVSLRVLYAPREPRVTVLLEAQRGRLAVFQCAVESNPAARLDLYRGDELVASSAPGRSHSARVSVAAAPNALRAELRDVTPEDEGSYRLEATNAHGTASQRLYFRV</sequence>
<feature type="domain" description="Ig-like" evidence="1">
    <location>
        <begin position="273"/>
        <end position="365"/>
    </location>
</feature>
<feature type="domain" description="Ig-like" evidence="1">
    <location>
        <begin position="97"/>
        <end position="167"/>
    </location>
</feature>
<dbReference type="FunFam" id="2.60.40.10:FF:000921">
    <property type="entry name" value="sialoadhesin isoform X1"/>
    <property type="match status" value="1"/>
</dbReference>
<evidence type="ECO:0000313" key="3">
    <source>
        <dbReference type="Proteomes" id="UP000534426"/>
    </source>
</evidence>
<gene>
    <name evidence="2" type="primary">Siglec1</name>
    <name evidence="2" type="ORF">CRYUND_R14220</name>
</gene>
<dbReference type="SMART" id="SM00409">
    <property type="entry name" value="IG"/>
    <property type="match status" value="5"/>
</dbReference>
<dbReference type="PANTHER" id="PTHR47243:SF1">
    <property type="entry name" value="SIALOADHESIN"/>
    <property type="match status" value="1"/>
</dbReference>
<dbReference type="InterPro" id="IPR013098">
    <property type="entry name" value="Ig_I-set"/>
</dbReference>
<reference evidence="2 3" key="1">
    <citation type="submission" date="2019-09" db="EMBL/GenBank/DDBJ databases">
        <title>Bird 10,000 Genomes (B10K) Project - Family phase.</title>
        <authorList>
            <person name="Zhang G."/>
        </authorList>
    </citation>
    <scope>NUCLEOTIDE SEQUENCE [LARGE SCALE GENOMIC DNA]</scope>
    <source>
        <strain evidence="2">B10K-MSB-37135</strain>
        <tissue evidence="2">Heart</tissue>
    </source>
</reference>
<dbReference type="Pfam" id="PF07679">
    <property type="entry name" value="I-set"/>
    <property type="match status" value="2"/>
</dbReference>
<dbReference type="AlphaFoldDB" id="A0A7K4L9X2"/>
<dbReference type="Gene3D" id="2.60.40.10">
    <property type="entry name" value="Immunoglobulins"/>
    <property type="match status" value="6"/>
</dbReference>
<dbReference type="GO" id="GO:0046790">
    <property type="term" value="F:virion binding"/>
    <property type="evidence" value="ECO:0007669"/>
    <property type="project" value="TreeGrafter"/>
</dbReference>
<dbReference type="InterPro" id="IPR003599">
    <property type="entry name" value="Ig_sub"/>
</dbReference>
<feature type="domain" description="Ig-like" evidence="1">
    <location>
        <begin position="175"/>
        <end position="265"/>
    </location>
</feature>